<evidence type="ECO:0000256" key="3">
    <source>
        <dbReference type="ARBA" id="ARBA00022448"/>
    </source>
</evidence>
<comment type="caution">
    <text evidence="8">The sequence shown here is derived from an EMBL/GenBank/DDBJ whole genome shotgun (WGS) entry which is preliminary data.</text>
</comment>
<keyword evidence="4" id="KW-0967">Endosome</keyword>
<dbReference type="Pfam" id="PF07200">
    <property type="entry name" value="Mod_r"/>
    <property type="match status" value="1"/>
</dbReference>
<evidence type="ECO:0000256" key="4">
    <source>
        <dbReference type="ARBA" id="ARBA00022753"/>
    </source>
</evidence>
<dbReference type="InterPro" id="IPR009851">
    <property type="entry name" value="Mod_r"/>
</dbReference>
<evidence type="ECO:0000259" key="7">
    <source>
        <dbReference type="Pfam" id="PF07200"/>
    </source>
</evidence>
<protein>
    <recommendedName>
        <fullName evidence="7">VPS37 C-terminal domain-containing protein</fullName>
    </recommendedName>
</protein>
<evidence type="ECO:0000256" key="5">
    <source>
        <dbReference type="ARBA" id="ARBA00022927"/>
    </source>
</evidence>
<evidence type="ECO:0000313" key="9">
    <source>
        <dbReference type="Proteomes" id="UP000708208"/>
    </source>
</evidence>
<dbReference type="GO" id="GO:0000813">
    <property type="term" value="C:ESCRT I complex"/>
    <property type="evidence" value="ECO:0007669"/>
    <property type="project" value="TreeGrafter"/>
</dbReference>
<evidence type="ECO:0000256" key="1">
    <source>
        <dbReference type="ARBA" id="ARBA00004633"/>
    </source>
</evidence>
<dbReference type="GO" id="GO:0006623">
    <property type="term" value="P:protein targeting to vacuole"/>
    <property type="evidence" value="ECO:0007669"/>
    <property type="project" value="TreeGrafter"/>
</dbReference>
<dbReference type="Proteomes" id="UP000708208">
    <property type="component" value="Unassembled WGS sequence"/>
</dbReference>
<dbReference type="GO" id="GO:0006612">
    <property type="term" value="P:protein targeting to membrane"/>
    <property type="evidence" value="ECO:0007669"/>
    <property type="project" value="TreeGrafter"/>
</dbReference>
<keyword evidence="3" id="KW-0813">Transport</keyword>
<reference evidence="8" key="1">
    <citation type="submission" date="2021-06" db="EMBL/GenBank/DDBJ databases">
        <authorList>
            <person name="Hodson N. C."/>
            <person name="Mongue J. A."/>
            <person name="Jaron S. K."/>
        </authorList>
    </citation>
    <scope>NUCLEOTIDE SEQUENCE</scope>
</reference>
<comment type="function">
    <text evidence="6">Component of the ESCRT-I complex, a regulator of vesicular trafficking process. Required for the sorting of endocytic ubiquitinated cargos into multivesicular bodies. May be involved in cell growth and differentiation.</text>
</comment>
<dbReference type="GO" id="GO:0043162">
    <property type="term" value="P:ubiquitin-dependent protein catabolic process via the multivesicular body sorting pathway"/>
    <property type="evidence" value="ECO:0007669"/>
    <property type="project" value="TreeGrafter"/>
</dbReference>
<dbReference type="OrthoDB" id="10004364at2759"/>
<comment type="subcellular location">
    <subcellularLocation>
        <location evidence="1">Late endosome membrane</location>
        <topology evidence="1">Peripheral membrane protein</topology>
    </subcellularLocation>
</comment>
<dbReference type="GO" id="GO:0031902">
    <property type="term" value="C:late endosome membrane"/>
    <property type="evidence" value="ECO:0007669"/>
    <property type="project" value="UniProtKB-SubCell"/>
</dbReference>
<gene>
    <name evidence="8" type="ORF">AFUS01_LOCUS25386</name>
</gene>
<organism evidence="8 9">
    <name type="scientific">Allacma fusca</name>
    <dbReference type="NCBI Taxonomy" id="39272"/>
    <lineage>
        <taxon>Eukaryota</taxon>
        <taxon>Metazoa</taxon>
        <taxon>Ecdysozoa</taxon>
        <taxon>Arthropoda</taxon>
        <taxon>Hexapoda</taxon>
        <taxon>Collembola</taxon>
        <taxon>Symphypleona</taxon>
        <taxon>Sminthuridae</taxon>
        <taxon>Allacma</taxon>
    </lineage>
</organism>
<name>A0A8J2PA15_9HEXA</name>
<comment type="similarity">
    <text evidence="2">Belongs to the VPS37 family.</text>
</comment>
<dbReference type="EMBL" id="CAJVCH010327346">
    <property type="protein sequence ID" value="CAG7786837.1"/>
    <property type="molecule type" value="Genomic_DNA"/>
</dbReference>
<evidence type="ECO:0000256" key="6">
    <source>
        <dbReference type="ARBA" id="ARBA00025010"/>
    </source>
</evidence>
<dbReference type="PANTHER" id="PTHR13678:SF27">
    <property type="entry name" value="LD45836P"/>
    <property type="match status" value="1"/>
</dbReference>
<keyword evidence="5" id="KW-0653">Protein transport</keyword>
<feature type="domain" description="VPS37 C-terminal" evidence="7">
    <location>
        <begin position="17"/>
        <end position="97"/>
    </location>
</feature>
<sequence length="106" mass="12052">MMQLPDAEIEQSLQSLQNLSVAELQNFLDDEDTFNAFVNELDSVREWESDKDVQVASNKSLAEYNLSLEPVLKDAKAALWELYERARATADEVETKRAVLGTKRFA</sequence>
<evidence type="ECO:0000313" key="8">
    <source>
        <dbReference type="EMBL" id="CAG7786837.1"/>
    </source>
</evidence>
<accession>A0A8J2PA15</accession>
<dbReference type="AlphaFoldDB" id="A0A8J2PA15"/>
<evidence type="ECO:0000256" key="2">
    <source>
        <dbReference type="ARBA" id="ARBA00007617"/>
    </source>
</evidence>
<dbReference type="PANTHER" id="PTHR13678">
    <property type="entry name" value="VACUOLAR PROTEIN SORTING-ASSOCIATED PROTEIN 37"/>
    <property type="match status" value="1"/>
</dbReference>
<keyword evidence="9" id="KW-1185">Reference proteome</keyword>
<proteinExistence type="inferred from homology"/>